<dbReference type="PANTHER" id="PTHR23291:SF50">
    <property type="entry name" value="PROTEIN LIFEGUARD 4"/>
    <property type="match status" value="1"/>
</dbReference>
<feature type="transmembrane region" description="Helical" evidence="6">
    <location>
        <begin position="110"/>
        <end position="129"/>
    </location>
</feature>
<dbReference type="InterPro" id="IPR006214">
    <property type="entry name" value="Bax_inhibitor_1-related"/>
</dbReference>
<proteinExistence type="inferred from homology"/>
<feature type="transmembrane region" description="Helical" evidence="6">
    <location>
        <begin position="205"/>
        <end position="227"/>
    </location>
</feature>
<comment type="similarity">
    <text evidence="2 6">Belongs to the BI1 family.</text>
</comment>
<feature type="transmembrane region" description="Helical" evidence="6">
    <location>
        <begin position="141"/>
        <end position="159"/>
    </location>
</feature>
<feature type="transmembrane region" description="Helical" evidence="6">
    <location>
        <begin position="82"/>
        <end position="104"/>
    </location>
</feature>
<dbReference type="CDD" id="cd10432">
    <property type="entry name" value="BI-1-like_bacterial"/>
    <property type="match status" value="1"/>
</dbReference>
<evidence type="ECO:0000256" key="2">
    <source>
        <dbReference type="ARBA" id="ARBA00010350"/>
    </source>
</evidence>
<dbReference type="PANTHER" id="PTHR23291">
    <property type="entry name" value="BAX INHIBITOR-RELATED"/>
    <property type="match status" value="1"/>
</dbReference>
<accession>A0ABS9J073</accession>
<feature type="transmembrane region" description="Helical" evidence="6">
    <location>
        <begin position="55"/>
        <end position="75"/>
    </location>
</feature>
<evidence type="ECO:0000313" key="8">
    <source>
        <dbReference type="Proteomes" id="UP000829517"/>
    </source>
</evidence>
<evidence type="ECO:0000256" key="1">
    <source>
        <dbReference type="ARBA" id="ARBA00004141"/>
    </source>
</evidence>
<gene>
    <name evidence="7" type="ORF">JM658_03205</name>
</gene>
<evidence type="ECO:0000313" key="7">
    <source>
        <dbReference type="EMBL" id="MCF8713824.1"/>
    </source>
</evidence>
<keyword evidence="5 6" id="KW-0472">Membrane</keyword>
<organism evidence="7 8">
    <name type="scientific">Joostella atrarenae</name>
    <dbReference type="NCBI Taxonomy" id="679257"/>
    <lineage>
        <taxon>Bacteria</taxon>
        <taxon>Pseudomonadati</taxon>
        <taxon>Bacteroidota</taxon>
        <taxon>Flavobacteriia</taxon>
        <taxon>Flavobacteriales</taxon>
        <taxon>Flavobacteriaceae</taxon>
        <taxon>Joostella</taxon>
    </lineage>
</organism>
<feature type="transmembrane region" description="Helical" evidence="6">
    <location>
        <begin position="165"/>
        <end position="184"/>
    </location>
</feature>
<comment type="subcellular location">
    <subcellularLocation>
        <location evidence="1">Membrane</location>
        <topology evidence="1">Multi-pass membrane protein</topology>
    </subcellularLocation>
</comment>
<feature type="transmembrane region" description="Helical" evidence="6">
    <location>
        <begin position="22"/>
        <end position="40"/>
    </location>
</feature>
<evidence type="ECO:0000256" key="6">
    <source>
        <dbReference type="RuleBase" id="RU004379"/>
    </source>
</evidence>
<evidence type="ECO:0000256" key="4">
    <source>
        <dbReference type="ARBA" id="ARBA00022989"/>
    </source>
</evidence>
<dbReference type="Pfam" id="PF01027">
    <property type="entry name" value="Bax1-I"/>
    <property type="match status" value="1"/>
</dbReference>
<name>A0ABS9J073_9FLAO</name>
<dbReference type="EMBL" id="JAETXX010000001">
    <property type="protein sequence ID" value="MCF8713824.1"/>
    <property type="molecule type" value="Genomic_DNA"/>
</dbReference>
<sequence length="231" mass="25653">MNINQLSQEQIKAEQARFMTKVYGWMSGALIITGLIAAWVANTEEIVNVIFSNKLYFYGLLIAEFAAVAYLSAAINRISASTAIAVFIGYAILNGLTFSVIFLAFTSESIATTFYITAGTFGAMSVYGYYTKTDLTSVGNIAFMGLIGIIIASIVNFFFQNEMLYWIVTYAGVLIFVALTAYDTQKIKRMNIIGNEGTEEDTKEAVMGALTLYLDFINLFLFLLRIFGRRK</sequence>
<dbReference type="Proteomes" id="UP000829517">
    <property type="component" value="Unassembled WGS sequence"/>
</dbReference>
<keyword evidence="3 6" id="KW-0812">Transmembrane</keyword>
<keyword evidence="4 6" id="KW-1133">Transmembrane helix</keyword>
<evidence type="ECO:0000256" key="5">
    <source>
        <dbReference type="ARBA" id="ARBA00023136"/>
    </source>
</evidence>
<keyword evidence="8" id="KW-1185">Reference proteome</keyword>
<reference evidence="7 8" key="1">
    <citation type="submission" date="2021-01" db="EMBL/GenBank/DDBJ databases">
        <title>Genome sequencing of Joostella atrarenae M1-2 (= KCTC 23194).</title>
        <authorList>
            <person name="Zakaria M.R."/>
            <person name="Lam M.Q."/>
            <person name="Chong C.S."/>
        </authorList>
    </citation>
    <scope>NUCLEOTIDE SEQUENCE [LARGE SCALE GENOMIC DNA]</scope>
    <source>
        <strain evidence="7 8">M1-2</strain>
    </source>
</reference>
<comment type="caution">
    <text evidence="7">The sequence shown here is derived from an EMBL/GenBank/DDBJ whole genome shotgun (WGS) entry which is preliminary data.</text>
</comment>
<dbReference type="RefSeq" id="WP_236957783.1">
    <property type="nucleotide sequence ID" value="NZ_JAETXX010000001.1"/>
</dbReference>
<evidence type="ECO:0000256" key="3">
    <source>
        <dbReference type="ARBA" id="ARBA00022692"/>
    </source>
</evidence>
<protein>
    <submittedName>
        <fullName evidence="7">Bax inhibitor-1/YccA family protein</fullName>
    </submittedName>
</protein>